<dbReference type="Pfam" id="PF10111">
    <property type="entry name" value="Glyco_tranf_2_2"/>
    <property type="match status" value="1"/>
</dbReference>
<feature type="domain" description="Glycosyltransferase 2-like prokaryotic type" evidence="1">
    <location>
        <begin position="29"/>
        <end position="201"/>
    </location>
</feature>
<dbReference type="InterPro" id="IPR029044">
    <property type="entry name" value="Nucleotide-diphossugar_trans"/>
</dbReference>
<sequence>MRVSLIVASEPDVFNHKQQNFFASVAAQTYPHDAFEVIFVDGQAKASTSRAFAEFRQQHPAISASLLSCPSPARATQNNMAAAQADGELLVFLADDFDPSPGLIAAYAEYHTLNPDLNAVGIGPGLFPDNFRKDSFTRWLEDSGKIFGIPMRRILAVWPKTFFYAGNSSIKKAKFHSLGGFDERFLNDAWDDFEFGVRWVASGGYSQFVAGATAAHRHAVSFDERCRNMEHAGKAARVLEKLHPNLDHAWRTIIHRDNELIRPSPEANASMHTWIAFYVQQMDAAFRRGYVGADKAG</sequence>
<evidence type="ECO:0000313" key="2">
    <source>
        <dbReference type="EMBL" id="CAG9934237.1"/>
    </source>
</evidence>
<dbReference type="SUPFAM" id="SSF53448">
    <property type="entry name" value="Nucleotide-diphospho-sugar transferases"/>
    <property type="match status" value="1"/>
</dbReference>
<dbReference type="InterPro" id="IPR019290">
    <property type="entry name" value="GlycosylTrfase-like_prok"/>
</dbReference>
<dbReference type="InterPro" id="IPR050834">
    <property type="entry name" value="Glycosyltransf_2"/>
</dbReference>
<protein>
    <submittedName>
        <fullName evidence="2">Glycosyltransferase, GT2 family</fullName>
    </submittedName>
</protein>
<dbReference type="Proteomes" id="UP000839052">
    <property type="component" value="Chromosome"/>
</dbReference>
<dbReference type="PANTHER" id="PTHR43685">
    <property type="entry name" value="GLYCOSYLTRANSFERASE"/>
    <property type="match status" value="1"/>
</dbReference>
<accession>A0ABN8ARG1</accession>
<evidence type="ECO:0000259" key="1">
    <source>
        <dbReference type="Pfam" id="PF10111"/>
    </source>
</evidence>
<organism evidence="2 3">
    <name type="scientific">Candidatus Nitrotoga arctica</name>
    <dbReference type="NCBI Taxonomy" id="453162"/>
    <lineage>
        <taxon>Bacteria</taxon>
        <taxon>Pseudomonadati</taxon>
        <taxon>Pseudomonadota</taxon>
        <taxon>Betaproteobacteria</taxon>
        <taxon>Nitrosomonadales</taxon>
        <taxon>Gallionellaceae</taxon>
        <taxon>Candidatus Nitrotoga</taxon>
    </lineage>
</organism>
<name>A0ABN8ARG1_9PROT</name>
<gene>
    <name evidence="2" type="ORF">NTG6680_2988</name>
</gene>
<dbReference type="RefSeq" id="WP_239797897.1">
    <property type="nucleotide sequence ID" value="NZ_OU912926.1"/>
</dbReference>
<dbReference type="EMBL" id="OU912926">
    <property type="protein sequence ID" value="CAG9934237.1"/>
    <property type="molecule type" value="Genomic_DNA"/>
</dbReference>
<evidence type="ECO:0000313" key="3">
    <source>
        <dbReference type="Proteomes" id="UP000839052"/>
    </source>
</evidence>
<reference evidence="2 3" key="1">
    <citation type="submission" date="2021-10" db="EMBL/GenBank/DDBJ databases">
        <authorList>
            <person name="Koch H."/>
        </authorList>
    </citation>
    <scope>NUCLEOTIDE SEQUENCE [LARGE SCALE GENOMIC DNA]</scope>
    <source>
        <strain evidence="2">6680</strain>
    </source>
</reference>
<dbReference type="Gene3D" id="3.90.550.10">
    <property type="entry name" value="Spore Coat Polysaccharide Biosynthesis Protein SpsA, Chain A"/>
    <property type="match status" value="1"/>
</dbReference>
<dbReference type="PANTHER" id="PTHR43685:SF2">
    <property type="entry name" value="GLYCOSYLTRANSFERASE 2-LIKE DOMAIN-CONTAINING PROTEIN"/>
    <property type="match status" value="1"/>
</dbReference>
<proteinExistence type="predicted"/>
<keyword evidence="3" id="KW-1185">Reference proteome</keyword>